<protein>
    <recommendedName>
        <fullName evidence="2">DUF4590 domain-containing protein</fullName>
    </recommendedName>
</protein>
<gene>
    <name evidence="3" type="ORF">IscW_ISCW009347</name>
</gene>
<evidence type="ECO:0000313" key="3">
    <source>
        <dbReference type="EMBL" id="EEC12298.1"/>
    </source>
</evidence>
<sequence>MWTVAAAHKKSTGPIDSYDSLNDVHLCSHFSRRTVQQRMARIGLVQNIMPDGRPDPASHCCCGDRLPVLGESQNVVNASARSFGRDRTSKDVCSVCHKRIVPAALKKFVSPYLLPVSPASKVRPQPKGRTTIGSSGVNLAMKRRSAESSRSATASSDPTGDRTSQTKNLFPKKSGCQLTFVFRGTGLAAQDKTPQGSPQTVRVTQQHCGGNPLTVYADRISRGEMLTFMSRRHCGYPFSIVIFVDGIRDVQLSSCCEYRYGVGADA</sequence>
<evidence type="ECO:0000256" key="1">
    <source>
        <dbReference type="SAM" id="MobiDB-lite"/>
    </source>
</evidence>
<dbReference type="VEuPathDB" id="VectorBase:ISCP_004112"/>
<organism>
    <name type="scientific">Ixodes scapularis</name>
    <name type="common">Black-legged tick</name>
    <name type="synonym">Deer tick</name>
    <dbReference type="NCBI Taxonomy" id="6945"/>
    <lineage>
        <taxon>Eukaryota</taxon>
        <taxon>Metazoa</taxon>
        <taxon>Ecdysozoa</taxon>
        <taxon>Arthropoda</taxon>
        <taxon>Chelicerata</taxon>
        <taxon>Arachnida</taxon>
        <taxon>Acari</taxon>
        <taxon>Parasitiformes</taxon>
        <taxon>Ixodida</taxon>
        <taxon>Ixodoidea</taxon>
        <taxon>Ixodidae</taxon>
        <taxon>Ixodinae</taxon>
        <taxon>Ixodes</taxon>
    </lineage>
</organism>
<dbReference type="VEuPathDB" id="VectorBase:ISCI009347"/>
<dbReference type="InterPro" id="IPR027962">
    <property type="entry name" value="ERICH3"/>
</dbReference>
<dbReference type="VEuPathDB" id="VectorBase:ISCW009347"/>
<dbReference type="Proteomes" id="UP000001555">
    <property type="component" value="Unassembled WGS sequence"/>
</dbReference>
<accession>B7Q0C6</accession>
<reference evidence="4" key="2">
    <citation type="submission" date="2020-05" db="UniProtKB">
        <authorList>
            <consortium name="EnsemblMetazoa"/>
        </authorList>
    </citation>
    <scope>IDENTIFICATION</scope>
    <source>
        <strain evidence="4">wikel</strain>
    </source>
</reference>
<proteinExistence type="predicted"/>
<evidence type="ECO:0000313" key="4">
    <source>
        <dbReference type="EnsemblMetazoa" id="ISCW009347-PA"/>
    </source>
</evidence>
<feature type="compositionally biased region" description="Polar residues" evidence="1">
    <location>
        <begin position="157"/>
        <end position="168"/>
    </location>
</feature>
<dbReference type="PANTHER" id="PTHR23034:SF2">
    <property type="entry name" value="GLUTAMATE-RICH PROTEIN 3"/>
    <property type="match status" value="1"/>
</dbReference>
<dbReference type="EnsemblMetazoa" id="ISCW009347-RA">
    <property type="protein sequence ID" value="ISCW009347-PA"/>
    <property type="gene ID" value="ISCW009347"/>
</dbReference>
<dbReference type="STRING" id="6945.B7Q0C6"/>
<name>B7Q0C6_IXOSC</name>
<feature type="region of interest" description="Disordered" evidence="1">
    <location>
        <begin position="117"/>
        <end position="170"/>
    </location>
</feature>
<dbReference type="OrthoDB" id="120976at2759"/>
<dbReference type="AlphaFoldDB" id="B7Q0C6"/>
<dbReference type="HOGENOM" id="CLU_1046898_0_0_1"/>
<dbReference type="PANTHER" id="PTHR23034">
    <property type="entry name" value="GLUTAMATE-RICH PROTEIN 3"/>
    <property type="match status" value="1"/>
</dbReference>
<dbReference type="PaxDb" id="6945-B7Q0C6"/>
<dbReference type="EMBL" id="DS831661">
    <property type="protein sequence ID" value="EEC12298.1"/>
    <property type="molecule type" value="Genomic_DNA"/>
</dbReference>
<dbReference type="Pfam" id="PF15257">
    <property type="entry name" value="DUF4590"/>
    <property type="match status" value="1"/>
</dbReference>
<keyword evidence="5" id="KW-1185">Reference proteome</keyword>
<feature type="domain" description="DUF4590" evidence="2">
    <location>
        <begin position="200"/>
        <end position="261"/>
    </location>
</feature>
<evidence type="ECO:0000313" key="5">
    <source>
        <dbReference type="Proteomes" id="UP000001555"/>
    </source>
</evidence>
<dbReference type="InterPro" id="IPR048257">
    <property type="entry name" value="DUF4590"/>
</dbReference>
<dbReference type="InParanoid" id="B7Q0C6"/>
<evidence type="ECO:0000259" key="2">
    <source>
        <dbReference type="Pfam" id="PF15257"/>
    </source>
</evidence>
<reference evidence="3 5" key="1">
    <citation type="submission" date="2008-03" db="EMBL/GenBank/DDBJ databases">
        <title>Annotation of Ixodes scapularis.</title>
        <authorList>
            <consortium name="Ixodes scapularis Genome Project Consortium"/>
            <person name="Caler E."/>
            <person name="Hannick L.I."/>
            <person name="Bidwell S."/>
            <person name="Joardar V."/>
            <person name="Thiagarajan M."/>
            <person name="Amedeo P."/>
            <person name="Galinsky K.J."/>
            <person name="Schobel S."/>
            <person name="Inman J."/>
            <person name="Hostetler J."/>
            <person name="Miller J."/>
            <person name="Hammond M."/>
            <person name="Megy K."/>
            <person name="Lawson D."/>
            <person name="Kodira C."/>
            <person name="Sutton G."/>
            <person name="Meyer J."/>
            <person name="Hill C.A."/>
            <person name="Birren B."/>
            <person name="Nene V."/>
            <person name="Collins F."/>
            <person name="Alarcon-Chaidez F."/>
            <person name="Wikel S."/>
            <person name="Strausberg R."/>
        </authorList>
    </citation>
    <scope>NUCLEOTIDE SEQUENCE [LARGE SCALE GENOMIC DNA]</scope>
    <source>
        <strain evidence="5">Wikel</strain>
        <strain evidence="3">Wikel colony</strain>
    </source>
</reference>
<dbReference type="EMBL" id="ABJB010828269">
    <property type="status" value="NOT_ANNOTATED_CDS"/>
    <property type="molecule type" value="Genomic_DNA"/>
</dbReference>